<dbReference type="InterPro" id="IPR000515">
    <property type="entry name" value="MetI-like"/>
</dbReference>
<evidence type="ECO:0000256" key="7">
    <source>
        <dbReference type="RuleBase" id="RU363032"/>
    </source>
</evidence>
<evidence type="ECO:0000256" key="1">
    <source>
        <dbReference type="ARBA" id="ARBA00004651"/>
    </source>
</evidence>
<feature type="transmembrane region" description="Helical" evidence="7">
    <location>
        <begin position="159"/>
        <end position="180"/>
    </location>
</feature>
<dbReference type="Gene3D" id="1.10.3720.10">
    <property type="entry name" value="MetI-like"/>
    <property type="match status" value="1"/>
</dbReference>
<keyword evidence="3" id="KW-1003">Cell membrane</keyword>
<dbReference type="OrthoDB" id="5174895at2"/>
<dbReference type="PANTHER" id="PTHR30193:SF37">
    <property type="entry name" value="INNER MEMBRANE ABC TRANSPORTER PERMEASE PROTEIN YCJO"/>
    <property type="match status" value="1"/>
</dbReference>
<evidence type="ECO:0000256" key="5">
    <source>
        <dbReference type="ARBA" id="ARBA00022989"/>
    </source>
</evidence>
<keyword evidence="4 7" id="KW-0812">Transmembrane</keyword>
<dbReference type="GO" id="GO:0005886">
    <property type="term" value="C:plasma membrane"/>
    <property type="evidence" value="ECO:0007669"/>
    <property type="project" value="UniProtKB-SubCell"/>
</dbReference>
<dbReference type="SUPFAM" id="SSF161098">
    <property type="entry name" value="MetI-like"/>
    <property type="match status" value="1"/>
</dbReference>
<keyword evidence="5 7" id="KW-1133">Transmembrane helix</keyword>
<evidence type="ECO:0000256" key="6">
    <source>
        <dbReference type="ARBA" id="ARBA00023136"/>
    </source>
</evidence>
<dbReference type="Pfam" id="PF00528">
    <property type="entry name" value="BPD_transp_1"/>
    <property type="match status" value="1"/>
</dbReference>
<dbReference type="PANTHER" id="PTHR30193">
    <property type="entry name" value="ABC TRANSPORTER PERMEASE PROTEIN"/>
    <property type="match status" value="1"/>
</dbReference>
<accession>A0A4Q9DYZ2</accession>
<dbReference type="GO" id="GO:0055085">
    <property type="term" value="P:transmembrane transport"/>
    <property type="evidence" value="ECO:0007669"/>
    <property type="project" value="InterPro"/>
</dbReference>
<dbReference type="InterPro" id="IPR051393">
    <property type="entry name" value="ABC_transporter_permease"/>
</dbReference>
<keyword evidence="2 7" id="KW-0813">Transport</keyword>
<keyword evidence="6 7" id="KW-0472">Membrane</keyword>
<evidence type="ECO:0000259" key="8">
    <source>
        <dbReference type="PROSITE" id="PS50928"/>
    </source>
</evidence>
<feature type="transmembrane region" description="Helical" evidence="7">
    <location>
        <begin position="7"/>
        <end position="29"/>
    </location>
</feature>
<comment type="similarity">
    <text evidence="7">Belongs to the binding-protein-dependent transport system permease family.</text>
</comment>
<feature type="transmembrane region" description="Helical" evidence="7">
    <location>
        <begin position="104"/>
        <end position="122"/>
    </location>
</feature>
<sequence length="293" mass="33128">MKARRVVNLLVFLVPSTLIYTLFVMYPSISGLYYSLTDWDGLSPHYKIIGLDNFKEIFQDPLFYKVLKNSFLFAVFVVLIKNALALFFAIMLDKKMKMTGFFRSVYFIPAILSSIVVAYTWVTIFNPVFGSWQIFFQALGLDTIAKLDLLGNTSTSLPSVIFVSIWQNMGYAMVIYLAGLQTIPSDLYESAQIDGAGRWKQFVHITFPLIAPALTINMILSTINSLKEFDLVYILTGGGPFDSSQVIGTAIYKVAFEMNRFGYGIAMSLILFILIAVISLGQLRYLKKREVDY</sequence>
<comment type="caution">
    <text evidence="9">The sequence shown here is derived from an EMBL/GenBank/DDBJ whole genome shotgun (WGS) entry which is preliminary data.</text>
</comment>
<evidence type="ECO:0000256" key="4">
    <source>
        <dbReference type="ARBA" id="ARBA00022692"/>
    </source>
</evidence>
<organism evidence="9 10">
    <name type="scientific">Paenibacillus thalictri</name>
    <dbReference type="NCBI Taxonomy" id="2527873"/>
    <lineage>
        <taxon>Bacteria</taxon>
        <taxon>Bacillati</taxon>
        <taxon>Bacillota</taxon>
        <taxon>Bacilli</taxon>
        <taxon>Bacillales</taxon>
        <taxon>Paenibacillaceae</taxon>
        <taxon>Paenibacillus</taxon>
    </lineage>
</organism>
<dbReference type="RefSeq" id="WP_131011840.1">
    <property type="nucleotide sequence ID" value="NZ_SIRE01000003.1"/>
</dbReference>
<dbReference type="CDD" id="cd06261">
    <property type="entry name" value="TM_PBP2"/>
    <property type="match status" value="1"/>
</dbReference>
<feature type="transmembrane region" description="Helical" evidence="7">
    <location>
        <begin position="261"/>
        <end position="280"/>
    </location>
</feature>
<evidence type="ECO:0000313" key="10">
    <source>
        <dbReference type="Proteomes" id="UP000293142"/>
    </source>
</evidence>
<dbReference type="Proteomes" id="UP000293142">
    <property type="component" value="Unassembled WGS sequence"/>
</dbReference>
<dbReference type="InterPro" id="IPR035906">
    <property type="entry name" value="MetI-like_sf"/>
</dbReference>
<proteinExistence type="inferred from homology"/>
<dbReference type="PROSITE" id="PS50928">
    <property type="entry name" value="ABC_TM1"/>
    <property type="match status" value="1"/>
</dbReference>
<reference evidence="9 10" key="1">
    <citation type="submission" date="2019-02" db="EMBL/GenBank/DDBJ databases">
        <title>Paenibacillus sp. nov., isolated from surface-sterilized tissue of Thalictrum simplex L.</title>
        <authorList>
            <person name="Tuo L."/>
        </authorList>
    </citation>
    <scope>NUCLEOTIDE SEQUENCE [LARGE SCALE GENOMIC DNA]</scope>
    <source>
        <strain evidence="9 10">N2SHLJ1</strain>
    </source>
</reference>
<evidence type="ECO:0000256" key="2">
    <source>
        <dbReference type="ARBA" id="ARBA00022448"/>
    </source>
</evidence>
<comment type="subcellular location">
    <subcellularLocation>
        <location evidence="1 7">Cell membrane</location>
        <topology evidence="1 7">Multi-pass membrane protein</topology>
    </subcellularLocation>
</comment>
<protein>
    <submittedName>
        <fullName evidence="9">Sugar ABC transporter permease</fullName>
    </submittedName>
</protein>
<feature type="domain" description="ABC transmembrane type-1" evidence="8">
    <location>
        <begin position="67"/>
        <end position="282"/>
    </location>
</feature>
<name>A0A4Q9DYZ2_9BACL</name>
<feature type="transmembrane region" description="Helical" evidence="7">
    <location>
        <begin position="71"/>
        <end position="92"/>
    </location>
</feature>
<dbReference type="AlphaFoldDB" id="A0A4Q9DYZ2"/>
<gene>
    <name evidence="9" type="ORF">EYB31_03275</name>
</gene>
<feature type="transmembrane region" description="Helical" evidence="7">
    <location>
        <begin position="201"/>
        <end position="223"/>
    </location>
</feature>
<evidence type="ECO:0000256" key="3">
    <source>
        <dbReference type="ARBA" id="ARBA00022475"/>
    </source>
</evidence>
<keyword evidence="10" id="KW-1185">Reference proteome</keyword>
<evidence type="ECO:0000313" key="9">
    <source>
        <dbReference type="EMBL" id="TBL81128.1"/>
    </source>
</evidence>
<dbReference type="EMBL" id="SIRE01000003">
    <property type="protein sequence ID" value="TBL81128.1"/>
    <property type="molecule type" value="Genomic_DNA"/>
</dbReference>